<dbReference type="PROSITE" id="PS50932">
    <property type="entry name" value="HTH_LACI_2"/>
    <property type="match status" value="1"/>
</dbReference>
<evidence type="ECO:0000313" key="5">
    <source>
        <dbReference type="EMBL" id="MQS35162.1"/>
    </source>
</evidence>
<evidence type="ECO:0000256" key="1">
    <source>
        <dbReference type="ARBA" id="ARBA00023015"/>
    </source>
</evidence>
<dbReference type="RefSeq" id="WP_153481493.1">
    <property type="nucleotide sequence ID" value="NZ_VDEQ01000055.1"/>
</dbReference>
<dbReference type="InterPro" id="IPR000843">
    <property type="entry name" value="HTH_LacI"/>
</dbReference>
<gene>
    <name evidence="5" type="ORF">FFZ77_05870</name>
</gene>
<keyword evidence="3" id="KW-0804">Transcription</keyword>
<evidence type="ECO:0000313" key="6">
    <source>
        <dbReference type="Proteomes" id="UP000460558"/>
    </source>
</evidence>
<accession>A0ABW9NPE2</accession>
<dbReference type="SUPFAM" id="SSF53822">
    <property type="entry name" value="Periplasmic binding protein-like I"/>
    <property type="match status" value="1"/>
</dbReference>
<dbReference type="SMART" id="SM00354">
    <property type="entry name" value="HTH_LACI"/>
    <property type="match status" value="1"/>
</dbReference>
<reference evidence="5 6" key="1">
    <citation type="submission" date="2019-06" db="EMBL/GenBank/DDBJ databases">
        <title>Comparative genomics and metabolomics analyses of clavulanic acid producing Streptomyces species provides insight into specialized metabolism and evolution of beta-lactam biosynthetic gene clusters.</title>
        <authorList>
            <person name="Moore M.A."/>
            <person name="Cruz-Morales P."/>
            <person name="Barona Gomez F."/>
            <person name="Kapil T."/>
        </authorList>
    </citation>
    <scope>NUCLEOTIDE SEQUENCE [LARGE SCALE GENOMIC DNA]</scope>
    <source>
        <strain evidence="5 6">T-272</strain>
    </source>
</reference>
<name>A0ABW9NPE2_9ACTN</name>
<dbReference type="SUPFAM" id="SSF47413">
    <property type="entry name" value="lambda repressor-like DNA-binding domains"/>
    <property type="match status" value="1"/>
</dbReference>
<dbReference type="EMBL" id="VDEQ01000055">
    <property type="protein sequence ID" value="MQS35162.1"/>
    <property type="molecule type" value="Genomic_DNA"/>
</dbReference>
<keyword evidence="2" id="KW-0238">DNA-binding</keyword>
<dbReference type="InterPro" id="IPR028082">
    <property type="entry name" value="Peripla_BP_I"/>
</dbReference>
<feature type="domain" description="HTH lacI-type" evidence="4">
    <location>
        <begin position="20"/>
        <end position="74"/>
    </location>
</feature>
<evidence type="ECO:0000256" key="2">
    <source>
        <dbReference type="ARBA" id="ARBA00023125"/>
    </source>
</evidence>
<evidence type="ECO:0000256" key="3">
    <source>
        <dbReference type="ARBA" id="ARBA00023163"/>
    </source>
</evidence>
<dbReference type="Gene3D" id="3.40.50.2300">
    <property type="match status" value="2"/>
</dbReference>
<dbReference type="Gene3D" id="1.10.260.40">
    <property type="entry name" value="lambda repressor-like DNA-binding domains"/>
    <property type="match status" value="1"/>
</dbReference>
<protein>
    <submittedName>
        <fullName evidence="5">LacI family transcriptional regulator</fullName>
    </submittedName>
</protein>
<dbReference type="CDD" id="cd01392">
    <property type="entry name" value="HTH_LacI"/>
    <property type="match status" value="1"/>
</dbReference>
<sequence>MTGPTGPAGPHQLPESARTVGIKDVARAAGLSITTVSHALNGKGKVSARTRERVRALADELGYRPNPAAQVLLTGRTGVVGLAAGHQSAEAWERTYRPYYASLTAGAMVEAVDRDYALVVVPSRPGTDLWTRIPMDGLIVVDPVPGDPVISEARRRGLAVVTDGRPLDPAHASIPYVHSDMENGVRLVMDHLHERGARRTALLTGPEPDSYTLDSEAAYSRWCDRRSLPAAVERVRHGEPALDAARRLLSGPGRPEAVHALNETYGEALTAAAAELGLDIPGDLLVTSMGDGEPGSRPALTLLTLSPRKTGALCAGMLIDVLNGLAPEPLSVPCALVPGRSTSRSGGGPGGV</sequence>
<keyword evidence="1" id="KW-0805">Transcription regulation</keyword>
<dbReference type="Proteomes" id="UP000460558">
    <property type="component" value="Unassembled WGS sequence"/>
</dbReference>
<dbReference type="PANTHER" id="PTHR30146">
    <property type="entry name" value="LACI-RELATED TRANSCRIPTIONAL REPRESSOR"/>
    <property type="match status" value="1"/>
</dbReference>
<dbReference type="PANTHER" id="PTHR30146:SF153">
    <property type="entry name" value="LACTOSE OPERON REPRESSOR"/>
    <property type="match status" value="1"/>
</dbReference>
<dbReference type="Pfam" id="PF00356">
    <property type="entry name" value="LacI"/>
    <property type="match status" value="1"/>
</dbReference>
<dbReference type="InterPro" id="IPR010982">
    <property type="entry name" value="Lambda_DNA-bd_dom_sf"/>
</dbReference>
<proteinExistence type="predicted"/>
<comment type="caution">
    <text evidence="5">The sequence shown here is derived from an EMBL/GenBank/DDBJ whole genome shotgun (WGS) entry which is preliminary data.</text>
</comment>
<dbReference type="Pfam" id="PF13377">
    <property type="entry name" value="Peripla_BP_3"/>
    <property type="match status" value="1"/>
</dbReference>
<organism evidence="5 6">
    <name type="scientific">Streptomyces katsurahamanus</name>
    <dbReference type="NCBI Taxonomy" id="2577098"/>
    <lineage>
        <taxon>Bacteria</taxon>
        <taxon>Bacillati</taxon>
        <taxon>Actinomycetota</taxon>
        <taxon>Actinomycetes</taxon>
        <taxon>Kitasatosporales</taxon>
        <taxon>Streptomycetaceae</taxon>
        <taxon>Streptomyces</taxon>
    </lineage>
</organism>
<dbReference type="InterPro" id="IPR046335">
    <property type="entry name" value="LacI/GalR-like_sensor"/>
</dbReference>
<keyword evidence="6" id="KW-1185">Reference proteome</keyword>
<evidence type="ECO:0000259" key="4">
    <source>
        <dbReference type="PROSITE" id="PS50932"/>
    </source>
</evidence>